<protein>
    <submittedName>
        <fullName evidence="1">Uncharacterized protein</fullName>
    </submittedName>
</protein>
<sequence length="122" mass="13760">MVTLMEALNSLSMIACFLFDPKCNEAYSDNFELLLESWPDPTIEVLQHLRPYICALNICAPTFAPLLLRPYICAPTFAPQTFAPLHLRPEHLRPYICAPTFAPLHLRPYICAPNICAPTFAP</sequence>
<gene>
    <name evidence="1" type="ORF">niasHT_011294</name>
</gene>
<evidence type="ECO:0000313" key="1">
    <source>
        <dbReference type="EMBL" id="KAL3112016.1"/>
    </source>
</evidence>
<dbReference type="Proteomes" id="UP001620626">
    <property type="component" value="Unassembled WGS sequence"/>
</dbReference>
<proteinExistence type="predicted"/>
<dbReference type="AlphaFoldDB" id="A0ABD2LAE5"/>
<name>A0ABD2LAE5_9BILA</name>
<reference evidence="1 2" key="1">
    <citation type="submission" date="2024-10" db="EMBL/GenBank/DDBJ databases">
        <authorList>
            <person name="Kim D."/>
        </authorList>
    </citation>
    <scope>NUCLEOTIDE SEQUENCE [LARGE SCALE GENOMIC DNA]</scope>
    <source>
        <strain evidence="1">BH-2024</strain>
    </source>
</reference>
<accession>A0ABD2LAE5</accession>
<evidence type="ECO:0000313" key="2">
    <source>
        <dbReference type="Proteomes" id="UP001620626"/>
    </source>
</evidence>
<keyword evidence="2" id="KW-1185">Reference proteome</keyword>
<comment type="caution">
    <text evidence="1">The sequence shown here is derived from an EMBL/GenBank/DDBJ whole genome shotgun (WGS) entry which is preliminary data.</text>
</comment>
<organism evidence="1 2">
    <name type="scientific">Heterodera trifolii</name>
    <dbReference type="NCBI Taxonomy" id="157864"/>
    <lineage>
        <taxon>Eukaryota</taxon>
        <taxon>Metazoa</taxon>
        <taxon>Ecdysozoa</taxon>
        <taxon>Nematoda</taxon>
        <taxon>Chromadorea</taxon>
        <taxon>Rhabditida</taxon>
        <taxon>Tylenchina</taxon>
        <taxon>Tylenchomorpha</taxon>
        <taxon>Tylenchoidea</taxon>
        <taxon>Heteroderidae</taxon>
        <taxon>Heteroderinae</taxon>
        <taxon>Heterodera</taxon>
    </lineage>
</organism>
<dbReference type="EMBL" id="JBICBT010000487">
    <property type="protein sequence ID" value="KAL3112016.1"/>
    <property type="molecule type" value="Genomic_DNA"/>
</dbReference>